<reference evidence="1" key="1">
    <citation type="submission" date="2019-11" db="EMBL/GenBank/DDBJ databases">
        <title>Lipid analysis of CO2-rich subsurface aquifers suggests an autotrophy-based deep biosphere with lysolipids enriched in CPR bacteria.</title>
        <authorList>
            <person name="Probst A.J."/>
            <person name="Elling F.J."/>
            <person name="Castelle C.J."/>
            <person name="Zhu Q."/>
            <person name="Elvert M."/>
            <person name="Birarda G."/>
            <person name="Holman H.-Y."/>
            <person name="Lane K.R."/>
            <person name="Ladd B."/>
            <person name="Ryan M.C."/>
            <person name="Woyke T."/>
            <person name="Hinrichs K.-U."/>
            <person name="Banfield J.F."/>
        </authorList>
    </citation>
    <scope>NUCLEOTIDE SEQUENCE</scope>
    <source>
        <strain evidence="1">CG_2015-01_33_1645</strain>
    </source>
</reference>
<dbReference type="Proteomes" id="UP000768163">
    <property type="component" value="Unassembled WGS sequence"/>
</dbReference>
<evidence type="ECO:0000313" key="1">
    <source>
        <dbReference type="EMBL" id="NCN64988.1"/>
    </source>
</evidence>
<dbReference type="AlphaFoldDB" id="A0A8J7YWV9"/>
<comment type="caution">
    <text evidence="1">The sequence shown here is derived from an EMBL/GenBank/DDBJ whole genome shotgun (WGS) entry which is preliminary data.</text>
</comment>
<dbReference type="InterPro" id="IPR011990">
    <property type="entry name" value="TPR-like_helical_dom_sf"/>
</dbReference>
<organism evidence="1 2">
    <name type="scientific">Candidatus Altarchaeum hamiconexum</name>
    <dbReference type="NCBI Taxonomy" id="1803513"/>
    <lineage>
        <taxon>Archaea</taxon>
        <taxon>Candidatus Altarchaeota</taxon>
        <taxon>Candidatus Altiarchaeia</taxon>
        <taxon>Candidatus Altarchaeales</taxon>
        <taxon>Candidatus Altarchaeaceae</taxon>
        <taxon>Candidatus Altarchaeum</taxon>
    </lineage>
</organism>
<dbReference type="SUPFAM" id="SSF48452">
    <property type="entry name" value="TPR-like"/>
    <property type="match status" value="1"/>
</dbReference>
<evidence type="ECO:0000313" key="2">
    <source>
        <dbReference type="Proteomes" id="UP000768163"/>
    </source>
</evidence>
<dbReference type="PROSITE" id="PS50293">
    <property type="entry name" value="TPR_REGION"/>
    <property type="match status" value="1"/>
</dbReference>
<feature type="non-terminal residue" evidence="1">
    <location>
        <position position="1"/>
    </location>
</feature>
<proteinExistence type="predicted"/>
<protein>
    <submittedName>
        <fullName evidence="1">Tetratricopeptide repeat protein</fullName>
    </submittedName>
</protein>
<gene>
    <name evidence="1" type="ORF">GW910_02780</name>
</gene>
<dbReference type="Pfam" id="PF13424">
    <property type="entry name" value="TPR_12"/>
    <property type="match status" value="1"/>
</dbReference>
<sequence>GLGNFRKAIEFYLKAEKIFEEIGQKHYLKFVYKNIAVVYEKMNDFEKAEKYKRKAEEI</sequence>
<dbReference type="EMBL" id="JAACVF010000071">
    <property type="protein sequence ID" value="NCN64988.1"/>
    <property type="molecule type" value="Genomic_DNA"/>
</dbReference>
<dbReference type="Gene3D" id="1.25.40.10">
    <property type="entry name" value="Tetratricopeptide repeat domain"/>
    <property type="match status" value="1"/>
</dbReference>
<name>A0A8J7YWV9_9ARCH</name>
<accession>A0A8J7YWV9</accession>